<keyword evidence="6" id="KW-1185">Reference proteome</keyword>
<dbReference type="InterPro" id="IPR018060">
    <property type="entry name" value="HTH_AraC"/>
</dbReference>
<dbReference type="PANTHER" id="PTHR40055">
    <property type="entry name" value="TRANSCRIPTIONAL REGULATOR YGIV-RELATED"/>
    <property type="match status" value="1"/>
</dbReference>
<dbReference type="RefSeq" id="WP_036873265.1">
    <property type="nucleotide sequence ID" value="NZ_JRFA01000009.1"/>
</dbReference>
<accession>A0A0A2EBF2</accession>
<name>A0A0A2EBF2_9PORP</name>
<evidence type="ECO:0000256" key="3">
    <source>
        <dbReference type="ARBA" id="ARBA00023163"/>
    </source>
</evidence>
<evidence type="ECO:0000259" key="4">
    <source>
        <dbReference type="PROSITE" id="PS01124"/>
    </source>
</evidence>
<proteinExistence type="predicted"/>
<dbReference type="InterPro" id="IPR050908">
    <property type="entry name" value="SmbC-like"/>
</dbReference>
<dbReference type="Gene3D" id="1.10.10.60">
    <property type="entry name" value="Homeodomain-like"/>
    <property type="match status" value="2"/>
</dbReference>
<keyword evidence="3" id="KW-0804">Transcription</keyword>
<evidence type="ECO:0000313" key="6">
    <source>
        <dbReference type="Proteomes" id="UP000030103"/>
    </source>
</evidence>
<dbReference type="SUPFAM" id="SSF46689">
    <property type="entry name" value="Homeodomain-like"/>
    <property type="match status" value="2"/>
</dbReference>
<dbReference type="SMART" id="SM00342">
    <property type="entry name" value="HTH_ARAC"/>
    <property type="match status" value="1"/>
</dbReference>
<dbReference type="Proteomes" id="UP000030103">
    <property type="component" value="Unassembled WGS sequence"/>
</dbReference>
<dbReference type="InterPro" id="IPR029442">
    <property type="entry name" value="GyrI-like"/>
</dbReference>
<dbReference type="PROSITE" id="PS01124">
    <property type="entry name" value="HTH_ARAC_FAMILY_2"/>
    <property type="match status" value="1"/>
</dbReference>
<sequence>MQSETIRQNYIRRINKVVEYINSHLDEKIDLKTLARISNFSEYHFHRIFKALKKEPLATYVTRLRVESSAILLRYSDLPIEQIAENVGYEMASSLSKSFKKFYGVSPTEYRNNKKLHIMERENLFTEIKLKAPKIIDLEPKQVIYISLSGAYGTLNYEEAYAKLWAFVKENKLFTAGIEHICISYDDPKITESDKQRSDICLAIHKPVKSFGEVGVKEIGGEKYAMFFYQGSYDNLSDVYDTIFSKWLPESGHELRNTFTFEKYRNDCRKTPPEKLKTEIYIPIK</sequence>
<dbReference type="Pfam" id="PF12833">
    <property type="entry name" value="HTH_18"/>
    <property type="match status" value="1"/>
</dbReference>
<organism evidence="5 6">
    <name type="scientific">Porphyromonas macacae</name>
    <dbReference type="NCBI Taxonomy" id="28115"/>
    <lineage>
        <taxon>Bacteria</taxon>
        <taxon>Pseudomonadati</taxon>
        <taxon>Bacteroidota</taxon>
        <taxon>Bacteroidia</taxon>
        <taxon>Bacteroidales</taxon>
        <taxon>Porphyromonadaceae</taxon>
        <taxon>Porphyromonas</taxon>
    </lineage>
</organism>
<dbReference type="SUPFAM" id="SSF55136">
    <property type="entry name" value="Probable bacterial effector-binding domain"/>
    <property type="match status" value="1"/>
</dbReference>
<evidence type="ECO:0000256" key="1">
    <source>
        <dbReference type="ARBA" id="ARBA00023015"/>
    </source>
</evidence>
<dbReference type="SMART" id="SM00871">
    <property type="entry name" value="AraC_E_bind"/>
    <property type="match status" value="1"/>
</dbReference>
<dbReference type="PANTHER" id="PTHR40055:SF1">
    <property type="entry name" value="TRANSCRIPTIONAL REGULATOR YGIV-RELATED"/>
    <property type="match status" value="1"/>
</dbReference>
<gene>
    <name evidence="5" type="ORF">HQ47_03345</name>
</gene>
<dbReference type="InterPro" id="IPR018062">
    <property type="entry name" value="HTH_AraC-typ_CS"/>
</dbReference>
<evidence type="ECO:0000256" key="2">
    <source>
        <dbReference type="ARBA" id="ARBA00023125"/>
    </source>
</evidence>
<protein>
    <submittedName>
        <fullName evidence="5">AraC family transcriptional regulator</fullName>
    </submittedName>
</protein>
<keyword evidence="2" id="KW-0238">DNA-binding</keyword>
<feature type="domain" description="HTH araC/xylS-type" evidence="4">
    <location>
        <begin position="15"/>
        <end position="113"/>
    </location>
</feature>
<dbReference type="STRING" id="28115.HQ47_03345"/>
<dbReference type="OrthoDB" id="9816011at2"/>
<dbReference type="InterPro" id="IPR009057">
    <property type="entry name" value="Homeodomain-like_sf"/>
</dbReference>
<dbReference type="InterPro" id="IPR011256">
    <property type="entry name" value="Reg_factor_effector_dom_sf"/>
</dbReference>
<dbReference type="EMBL" id="JRFA01000009">
    <property type="protein sequence ID" value="KGN74957.1"/>
    <property type="molecule type" value="Genomic_DNA"/>
</dbReference>
<dbReference type="Pfam" id="PF06445">
    <property type="entry name" value="GyrI-like"/>
    <property type="match status" value="1"/>
</dbReference>
<dbReference type="GO" id="GO:0003700">
    <property type="term" value="F:DNA-binding transcription factor activity"/>
    <property type="evidence" value="ECO:0007669"/>
    <property type="project" value="InterPro"/>
</dbReference>
<dbReference type="InterPro" id="IPR010499">
    <property type="entry name" value="AraC_E-bd"/>
</dbReference>
<dbReference type="Gene3D" id="3.20.80.10">
    <property type="entry name" value="Regulatory factor, effector binding domain"/>
    <property type="match status" value="1"/>
</dbReference>
<dbReference type="AlphaFoldDB" id="A0A0A2EBF2"/>
<dbReference type="PRINTS" id="PR00032">
    <property type="entry name" value="HTHARAC"/>
</dbReference>
<comment type="caution">
    <text evidence="5">The sequence shown here is derived from an EMBL/GenBank/DDBJ whole genome shotgun (WGS) entry which is preliminary data.</text>
</comment>
<reference evidence="5 6" key="1">
    <citation type="submission" date="2014-09" db="EMBL/GenBank/DDBJ databases">
        <title>Draft Genome Sequence of Porphyromonas macacae COT-192_OH2859.</title>
        <authorList>
            <person name="Wallis C."/>
            <person name="Deusch O."/>
            <person name="O'Flynn C."/>
            <person name="Davis I."/>
            <person name="Horsfall A."/>
            <person name="Kirkwood N."/>
            <person name="Harris S."/>
            <person name="Eisen J.A."/>
            <person name="Coil D.A."/>
            <person name="Darling A.E."/>
            <person name="Jospin G."/>
            <person name="Alexiev A."/>
        </authorList>
    </citation>
    <scope>NUCLEOTIDE SEQUENCE [LARGE SCALE GENOMIC DNA]</scope>
    <source>
        <strain evidence="6">COT-192 OH2859</strain>
    </source>
</reference>
<keyword evidence="1" id="KW-0805">Transcription regulation</keyword>
<dbReference type="InterPro" id="IPR020449">
    <property type="entry name" value="Tscrpt_reg_AraC-type_HTH"/>
</dbReference>
<dbReference type="GO" id="GO:0043565">
    <property type="term" value="F:sequence-specific DNA binding"/>
    <property type="evidence" value="ECO:0007669"/>
    <property type="project" value="InterPro"/>
</dbReference>
<dbReference type="PROSITE" id="PS00041">
    <property type="entry name" value="HTH_ARAC_FAMILY_1"/>
    <property type="match status" value="1"/>
</dbReference>
<evidence type="ECO:0000313" key="5">
    <source>
        <dbReference type="EMBL" id="KGN74957.1"/>
    </source>
</evidence>